<dbReference type="AlphaFoldDB" id="A0A0G0YN88"/>
<accession>A0A0G0YN88</accession>
<sequence>MQITWRLKSILLTTSLFVFFSFFSNVFSATLSLTKIGSLDTAGKNYPEWWYTQTSAVLSGTAAEGSQVAVKVGDAVNNVNVESGTWSYTLAGESKDYNIEISQGTEKIVFVLHLGQVIPNTVSADSSPQNSNGVPETGYNQVVAISLGVGIVLLASYFYFWGDLKKKPVFEARMIRED</sequence>
<name>A0A0G0YN88_UNCKA</name>
<protein>
    <submittedName>
        <fullName evidence="2">Uncharacterized protein</fullName>
    </submittedName>
</protein>
<keyword evidence="1" id="KW-0812">Transmembrane</keyword>
<evidence type="ECO:0000256" key="1">
    <source>
        <dbReference type="SAM" id="Phobius"/>
    </source>
</evidence>
<keyword evidence="1" id="KW-1133">Transmembrane helix</keyword>
<keyword evidence="1" id="KW-0472">Membrane</keyword>
<evidence type="ECO:0000313" key="2">
    <source>
        <dbReference type="EMBL" id="KKS38187.1"/>
    </source>
</evidence>
<dbReference type="Proteomes" id="UP000033847">
    <property type="component" value="Unassembled WGS sequence"/>
</dbReference>
<comment type="caution">
    <text evidence="2">The sequence shown here is derived from an EMBL/GenBank/DDBJ whole genome shotgun (WGS) entry which is preliminary data.</text>
</comment>
<gene>
    <name evidence="2" type="ORF">UV00_C0008G0019</name>
</gene>
<feature type="transmembrane region" description="Helical" evidence="1">
    <location>
        <begin position="138"/>
        <end position="160"/>
    </location>
</feature>
<evidence type="ECO:0000313" key="3">
    <source>
        <dbReference type="Proteomes" id="UP000033847"/>
    </source>
</evidence>
<reference evidence="2 3" key="1">
    <citation type="journal article" date="2015" name="Nature">
        <title>rRNA introns, odd ribosomes, and small enigmatic genomes across a large radiation of phyla.</title>
        <authorList>
            <person name="Brown C.T."/>
            <person name="Hug L.A."/>
            <person name="Thomas B.C."/>
            <person name="Sharon I."/>
            <person name="Castelle C.J."/>
            <person name="Singh A."/>
            <person name="Wilkins M.J."/>
            <person name="Williams K.H."/>
            <person name="Banfield J.F."/>
        </authorList>
    </citation>
    <scope>NUCLEOTIDE SEQUENCE [LARGE SCALE GENOMIC DNA]</scope>
</reference>
<proteinExistence type="predicted"/>
<organism evidence="2 3">
    <name type="scientific">candidate division WWE3 bacterium GW2011_GWF1_42_14</name>
    <dbReference type="NCBI Taxonomy" id="1619138"/>
    <lineage>
        <taxon>Bacteria</taxon>
        <taxon>Katanobacteria</taxon>
    </lineage>
</organism>
<dbReference type="EMBL" id="LCCU01000008">
    <property type="protein sequence ID" value="KKS38187.1"/>
    <property type="molecule type" value="Genomic_DNA"/>
</dbReference>